<feature type="domain" description="OmpA-like" evidence="2">
    <location>
        <begin position="288"/>
        <end position="408"/>
    </location>
</feature>
<protein>
    <recommendedName>
        <fullName evidence="2">OmpA-like domain-containing protein</fullName>
    </recommendedName>
</protein>
<dbReference type="NCBIfam" id="TIGR03349">
    <property type="entry name" value="IV_VI_DotU"/>
    <property type="match status" value="1"/>
</dbReference>
<dbReference type="PROSITE" id="PS51123">
    <property type="entry name" value="OMPA_2"/>
    <property type="match status" value="1"/>
</dbReference>
<evidence type="ECO:0000313" key="3">
    <source>
        <dbReference type="EMBL" id="OQS32961.1"/>
    </source>
</evidence>
<evidence type="ECO:0000259" key="2">
    <source>
        <dbReference type="PROSITE" id="PS51123"/>
    </source>
</evidence>
<dbReference type="InterPro" id="IPR038522">
    <property type="entry name" value="T4/T6SS_DotU_sf"/>
</dbReference>
<proteinExistence type="predicted"/>
<name>A0A1W0CE85_9NEIS</name>
<dbReference type="PANTHER" id="PTHR38033">
    <property type="entry name" value="MEMBRANE PROTEIN-RELATED"/>
    <property type="match status" value="1"/>
</dbReference>
<organism evidence="3 4">
    <name type="scientific">Chromobacterium haemolyticum</name>
    <dbReference type="NCBI Taxonomy" id="394935"/>
    <lineage>
        <taxon>Bacteria</taxon>
        <taxon>Pseudomonadati</taxon>
        <taxon>Pseudomonadota</taxon>
        <taxon>Betaproteobacteria</taxon>
        <taxon>Neisseriales</taxon>
        <taxon>Chromobacteriaceae</taxon>
        <taxon>Chromobacterium</taxon>
    </lineage>
</organism>
<dbReference type="InterPro" id="IPR017733">
    <property type="entry name" value="OmpA-like_dom_proteobacteria"/>
</dbReference>
<evidence type="ECO:0000313" key="4">
    <source>
        <dbReference type="Proteomes" id="UP000192721"/>
    </source>
</evidence>
<comment type="caution">
    <text evidence="3">The sequence shown here is derived from an EMBL/GenBank/DDBJ whole genome shotgun (WGS) entry which is preliminary data.</text>
</comment>
<dbReference type="Proteomes" id="UP000192721">
    <property type="component" value="Unassembled WGS sequence"/>
</dbReference>
<reference evidence="3 4" key="1">
    <citation type="submission" date="2017-02" db="EMBL/GenBank/DDBJ databases">
        <title>Chromobacterium haemolyticum H5244.</title>
        <authorList>
            <person name="Gulvik C.A."/>
        </authorList>
    </citation>
    <scope>NUCLEOTIDE SEQUENCE [LARGE SCALE GENOMIC DNA]</scope>
    <source>
        <strain evidence="3 4">H5244</strain>
    </source>
</reference>
<dbReference type="NCBIfam" id="TIGR03350">
    <property type="entry name" value="type_VI_ompA"/>
    <property type="match status" value="1"/>
</dbReference>
<dbReference type="RefSeq" id="WP_081556815.1">
    <property type="nucleotide sequence ID" value="NZ_MUKV01000042.1"/>
</dbReference>
<dbReference type="Pfam" id="PF09850">
    <property type="entry name" value="DotU"/>
    <property type="match status" value="1"/>
</dbReference>
<dbReference type="SUPFAM" id="SSF103088">
    <property type="entry name" value="OmpA-like"/>
    <property type="match status" value="1"/>
</dbReference>
<dbReference type="AlphaFoldDB" id="A0A1W0CE85"/>
<dbReference type="Gene3D" id="3.30.1330.60">
    <property type="entry name" value="OmpA-like domain"/>
    <property type="match status" value="1"/>
</dbReference>
<dbReference type="Gene3D" id="1.25.40.590">
    <property type="entry name" value="Type IV / VI secretion system, DotU"/>
    <property type="match status" value="1"/>
</dbReference>
<dbReference type="CDD" id="cd07185">
    <property type="entry name" value="OmpA_C-like"/>
    <property type="match status" value="1"/>
</dbReference>
<sequence>MSELLLPAHSTMVNFEPINWPSDLLPVTAQGLNRLFRVAHPVLVRLFYVRQLNAAPDMEQLRQDLVDSVIAFEAGARELGVELEALAAARYALCAFLDETVSLTAWGRAGEWGQASLLARFHHETFGGERFFVILRRLTQQPARYVEVLELFYLCLTFGFSGQYRLASAGQGQLKQIRERLSLLIGQQRGRADSVLSSPLLALGHAPSPAFNRRQRWGIGLSLFMLAALCWLLADNLQTRAVPVLQQLNLIRWSPLPGGQSQPLFEPFLTSFLQDEIAAGWITVTEKEQQSRILLHGESLFASGSDRVAKSYLPVLQRIGDALRLRPGQVVVRGHTDDSPSLSARFPSNQLLSEARAHAIARVLMAQSGVMSRFRVEGLADRQPMLANSSDSNRARNRRVEILLRPLSDNNNEPPAVSLP</sequence>
<dbReference type="Pfam" id="PF00691">
    <property type="entry name" value="OmpA"/>
    <property type="match status" value="1"/>
</dbReference>
<keyword evidence="1" id="KW-0472">Membrane</keyword>
<dbReference type="GO" id="GO:0016020">
    <property type="term" value="C:membrane"/>
    <property type="evidence" value="ECO:0007669"/>
    <property type="project" value="UniProtKB-UniRule"/>
</dbReference>
<dbReference type="NCBIfam" id="NF038228">
    <property type="entry name" value="IcmH_DotU_IVB"/>
    <property type="match status" value="1"/>
</dbReference>
<dbReference type="EMBL" id="MUKV01000042">
    <property type="protein sequence ID" value="OQS32961.1"/>
    <property type="molecule type" value="Genomic_DNA"/>
</dbReference>
<dbReference type="InterPro" id="IPR036737">
    <property type="entry name" value="OmpA-like_sf"/>
</dbReference>
<gene>
    <name evidence="3" type="ORF">B0T45_21025</name>
</gene>
<dbReference type="InterPro" id="IPR017732">
    <property type="entry name" value="T4/T6SS_DotU"/>
</dbReference>
<accession>A0A1W0CE85</accession>
<evidence type="ECO:0000256" key="1">
    <source>
        <dbReference type="PROSITE-ProRule" id="PRU00473"/>
    </source>
</evidence>
<dbReference type="InterPro" id="IPR006665">
    <property type="entry name" value="OmpA-like"/>
</dbReference>
<dbReference type="PANTHER" id="PTHR38033:SF1">
    <property type="entry name" value="DOTU FAMILY TYPE IV_VI SECRETION SYSTEM PROTEIN"/>
    <property type="match status" value="1"/>
</dbReference>